<dbReference type="EMBL" id="QJKJ01000510">
    <property type="protein sequence ID" value="RDY12217.1"/>
    <property type="molecule type" value="Genomic_DNA"/>
</dbReference>
<evidence type="ECO:0000313" key="1">
    <source>
        <dbReference type="EMBL" id="RDY12217.1"/>
    </source>
</evidence>
<dbReference type="Proteomes" id="UP000257109">
    <property type="component" value="Unassembled WGS sequence"/>
</dbReference>
<feature type="non-terminal residue" evidence="1">
    <location>
        <position position="1"/>
    </location>
</feature>
<organism evidence="1 2">
    <name type="scientific">Mucuna pruriens</name>
    <name type="common">Velvet bean</name>
    <name type="synonym">Dolichos pruriens</name>
    <dbReference type="NCBI Taxonomy" id="157652"/>
    <lineage>
        <taxon>Eukaryota</taxon>
        <taxon>Viridiplantae</taxon>
        <taxon>Streptophyta</taxon>
        <taxon>Embryophyta</taxon>
        <taxon>Tracheophyta</taxon>
        <taxon>Spermatophyta</taxon>
        <taxon>Magnoliopsida</taxon>
        <taxon>eudicotyledons</taxon>
        <taxon>Gunneridae</taxon>
        <taxon>Pentapetalae</taxon>
        <taxon>rosids</taxon>
        <taxon>fabids</taxon>
        <taxon>Fabales</taxon>
        <taxon>Fabaceae</taxon>
        <taxon>Papilionoideae</taxon>
        <taxon>50 kb inversion clade</taxon>
        <taxon>NPAAA clade</taxon>
        <taxon>indigoferoid/millettioid clade</taxon>
        <taxon>Phaseoleae</taxon>
        <taxon>Mucuna</taxon>
    </lineage>
</organism>
<evidence type="ECO:0000313" key="2">
    <source>
        <dbReference type="Proteomes" id="UP000257109"/>
    </source>
</evidence>
<dbReference type="AlphaFoldDB" id="A0A371IAZ5"/>
<accession>A0A371IAZ5</accession>
<evidence type="ECO:0008006" key="3">
    <source>
        <dbReference type="Google" id="ProtNLM"/>
    </source>
</evidence>
<keyword evidence="2" id="KW-1185">Reference proteome</keyword>
<protein>
    <recommendedName>
        <fullName evidence="3">Retrotransposon gag domain-containing protein</fullName>
    </recommendedName>
</protein>
<gene>
    <name evidence="1" type="ORF">CR513_03023</name>
</gene>
<reference evidence="1" key="1">
    <citation type="submission" date="2018-05" db="EMBL/GenBank/DDBJ databases">
        <title>Draft genome of Mucuna pruriens seed.</title>
        <authorList>
            <person name="Nnadi N.E."/>
            <person name="Vos R."/>
            <person name="Hasami M.H."/>
            <person name="Devisetty U.K."/>
            <person name="Aguiy J.C."/>
        </authorList>
    </citation>
    <scope>NUCLEOTIDE SEQUENCE [LARGE SCALE GENOMIC DNA]</scope>
    <source>
        <strain evidence="1">JCA_2017</strain>
    </source>
</reference>
<name>A0A371IAZ5_MUCPR</name>
<comment type="caution">
    <text evidence="1">The sequence shown here is derived from an EMBL/GenBank/DDBJ whole genome shotgun (WGS) entry which is preliminary data.</text>
</comment>
<sequence>MRKSGWSPMISLVRRRHADTWVDLKGEMRMMFVLASYARDLYNKFMEEYRKEMEVASVRANVLESSEVTMTLFLHGLNRDI</sequence>
<dbReference type="OrthoDB" id="1934635at2759"/>
<proteinExistence type="predicted"/>